<evidence type="ECO:0000256" key="2">
    <source>
        <dbReference type="ARBA" id="ARBA00022452"/>
    </source>
</evidence>
<evidence type="ECO:0000313" key="9">
    <source>
        <dbReference type="Proteomes" id="UP001062776"/>
    </source>
</evidence>
<keyword evidence="3" id="KW-0812">Transmembrane</keyword>
<dbReference type="RefSeq" id="WP_264814160.1">
    <property type="nucleotide sequence ID" value="NZ_BAPV01000003.1"/>
</dbReference>
<reference evidence="8" key="1">
    <citation type="submission" date="2013-04" db="EMBL/GenBank/DDBJ databases">
        <title>The genome sequencing project of 58 acetic acid bacteria.</title>
        <authorList>
            <person name="Okamoto-Kainuma A."/>
            <person name="Ishikawa M."/>
            <person name="Umino S."/>
            <person name="Koizumi Y."/>
            <person name="Shiwa Y."/>
            <person name="Yoshikawa H."/>
            <person name="Matsutani M."/>
            <person name="Matsushita K."/>
        </authorList>
    </citation>
    <scope>NUCLEOTIDE SEQUENCE</scope>
    <source>
        <strain evidence="8">NRIC 0535</strain>
    </source>
</reference>
<evidence type="ECO:0000313" key="8">
    <source>
        <dbReference type="EMBL" id="GBQ83745.1"/>
    </source>
</evidence>
<dbReference type="Gene3D" id="1.20.1600.10">
    <property type="entry name" value="Outer membrane efflux proteins (OEP)"/>
    <property type="match status" value="1"/>
</dbReference>
<dbReference type="PANTHER" id="PTHR30026">
    <property type="entry name" value="OUTER MEMBRANE PROTEIN TOLC"/>
    <property type="match status" value="1"/>
</dbReference>
<evidence type="ECO:0000256" key="4">
    <source>
        <dbReference type="ARBA" id="ARBA00023136"/>
    </source>
</evidence>
<sequence length="460" mass="49272">MSVILRSNRLPFRTSALHAACSQAAPSTAATPFDATPESAPPHAAPVRAGTRRVRPPGKIAFSILFGLAVAAPACRAESFHDAIRAAWDRDPANQSFSIDATASHKNANAAQSWFPDGPILAGQYLDDHFIGTNLGYTTYQGSISIPLWLPGQGTATMRNALADEAVARARIKVQHLLSSVRVLDLASSATLLQKKIGNLRATSDLLDRVVRSSQQGLRAGEIASADFDAVVGEKADLDAQIAQAEQALESARAELDALTGTDEIPDILSLDGRILGTQNLALDPARDPRIEMAAAVTKSARAAYSVARHSYMPNPQVGVQVVKQGQYGSPWDTQVGVQFSMALPSEARNTPMIMKEVKAMGAAERDAVLAQRKVTVEYRQTRASLSSALSMLRHTTTSVHALNARAGDLEHAWSVGETPVIEYLRARRAALEAGQRSAEADVIWHAAMIRMSLMAGNYP</sequence>
<evidence type="ECO:0000256" key="3">
    <source>
        <dbReference type="ARBA" id="ARBA00022692"/>
    </source>
</evidence>
<dbReference type="PANTHER" id="PTHR30026:SF20">
    <property type="entry name" value="OUTER MEMBRANE PROTEIN TOLC"/>
    <property type="match status" value="1"/>
</dbReference>
<gene>
    <name evidence="8" type="ORF">AA0535_0322</name>
</gene>
<keyword evidence="9" id="KW-1185">Reference proteome</keyword>
<name>A0ABQ0PX17_9PROT</name>
<keyword evidence="2" id="KW-1134">Transmembrane beta strand</keyword>
<protein>
    <submittedName>
        <fullName evidence="8">Cobalt/zinc/cadmium resistance heavy metal efflux p ump protein CzcC</fullName>
    </submittedName>
</protein>
<comment type="subcellular location">
    <subcellularLocation>
        <location evidence="1">Cell outer membrane</location>
    </subcellularLocation>
</comment>
<feature type="region of interest" description="Disordered" evidence="7">
    <location>
        <begin position="28"/>
        <end position="50"/>
    </location>
</feature>
<feature type="coiled-coil region" evidence="6">
    <location>
        <begin position="235"/>
        <end position="262"/>
    </location>
</feature>
<accession>A0ABQ0PX17</accession>
<keyword evidence="6" id="KW-0175">Coiled coil</keyword>
<dbReference type="SUPFAM" id="SSF56954">
    <property type="entry name" value="Outer membrane efflux proteins (OEP)"/>
    <property type="match status" value="1"/>
</dbReference>
<keyword evidence="5" id="KW-0998">Cell outer membrane</keyword>
<evidence type="ECO:0000256" key="5">
    <source>
        <dbReference type="ARBA" id="ARBA00023237"/>
    </source>
</evidence>
<evidence type="ECO:0000256" key="1">
    <source>
        <dbReference type="ARBA" id="ARBA00004442"/>
    </source>
</evidence>
<dbReference type="EMBL" id="BAPV01000003">
    <property type="protein sequence ID" value="GBQ83745.1"/>
    <property type="molecule type" value="Genomic_DNA"/>
</dbReference>
<dbReference type="InterPro" id="IPR051906">
    <property type="entry name" value="TolC-like"/>
</dbReference>
<organism evidence="8 9">
    <name type="scientific">Asaia krungthepensis NRIC 0535</name>
    <dbReference type="NCBI Taxonomy" id="1307925"/>
    <lineage>
        <taxon>Bacteria</taxon>
        <taxon>Pseudomonadati</taxon>
        <taxon>Pseudomonadota</taxon>
        <taxon>Alphaproteobacteria</taxon>
        <taxon>Acetobacterales</taxon>
        <taxon>Acetobacteraceae</taxon>
        <taxon>Asaia</taxon>
    </lineage>
</organism>
<proteinExistence type="predicted"/>
<keyword evidence="4" id="KW-0472">Membrane</keyword>
<evidence type="ECO:0000256" key="7">
    <source>
        <dbReference type="SAM" id="MobiDB-lite"/>
    </source>
</evidence>
<evidence type="ECO:0000256" key="6">
    <source>
        <dbReference type="SAM" id="Coils"/>
    </source>
</evidence>
<dbReference type="Proteomes" id="UP001062776">
    <property type="component" value="Unassembled WGS sequence"/>
</dbReference>
<comment type="caution">
    <text evidence="8">The sequence shown here is derived from an EMBL/GenBank/DDBJ whole genome shotgun (WGS) entry which is preliminary data.</text>
</comment>